<dbReference type="OrthoDB" id="512478at2759"/>
<dbReference type="GeneID" id="17358245"/>
<feature type="transmembrane region" description="Helical" evidence="2">
    <location>
        <begin position="431"/>
        <end position="452"/>
    </location>
</feature>
<dbReference type="AlphaFoldDB" id="E1Z6Y9"/>
<protein>
    <submittedName>
        <fullName evidence="3">Uncharacterized protein</fullName>
    </submittedName>
</protein>
<feature type="region of interest" description="Disordered" evidence="1">
    <location>
        <begin position="159"/>
        <end position="269"/>
    </location>
</feature>
<dbReference type="RefSeq" id="XP_005850829.1">
    <property type="nucleotide sequence ID" value="XM_005850767.1"/>
</dbReference>
<reference evidence="3 4" key="1">
    <citation type="journal article" date="2010" name="Plant Cell">
        <title>The Chlorella variabilis NC64A genome reveals adaptation to photosymbiosis, coevolution with viruses, and cryptic sex.</title>
        <authorList>
            <person name="Blanc G."/>
            <person name="Duncan G."/>
            <person name="Agarkova I."/>
            <person name="Borodovsky M."/>
            <person name="Gurnon J."/>
            <person name="Kuo A."/>
            <person name="Lindquist E."/>
            <person name="Lucas S."/>
            <person name="Pangilinan J."/>
            <person name="Polle J."/>
            <person name="Salamov A."/>
            <person name="Terry A."/>
            <person name="Yamada T."/>
            <person name="Dunigan D.D."/>
            <person name="Grigoriev I.V."/>
            <person name="Claverie J.M."/>
            <person name="Van Etten J.L."/>
        </authorList>
    </citation>
    <scope>NUCLEOTIDE SEQUENCE [LARGE SCALE GENOMIC DNA]</scope>
    <source>
        <strain evidence="3 4">NC64A</strain>
    </source>
</reference>
<keyword evidence="2" id="KW-0812">Transmembrane</keyword>
<name>E1Z6Y9_CHLVA</name>
<proteinExistence type="predicted"/>
<evidence type="ECO:0000256" key="2">
    <source>
        <dbReference type="SAM" id="Phobius"/>
    </source>
</evidence>
<evidence type="ECO:0000256" key="1">
    <source>
        <dbReference type="SAM" id="MobiDB-lite"/>
    </source>
</evidence>
<gene>
    <name evidence="3" type="ORF">CHLNCDRAFT_56850</name>
</gene>
<evidence type="ECO:0000313" key="3">
    <source>
        <dbReference type="EMBL" id="EFN58727.1"/>
    </source>
</evidence>
<dbReference type="InParanoid" id="E1Z6Y9"/>
<evidence type="ECO:0000313" key="4">
    <source>
        <dbReference type="Proteomes" id="UP000008141"/>
    </source>
</evidence>
<dbReference type="KEGG" id="cvr:CHLNCDRAFT_56850"/>
<dbReference type="EMBL" id="GL433837">
    <property type="protein sequence ID" value="EFN58727.1"/>
    <property type="molecule type" value="Genomic_DNA"/>
</dbReference>
<keyword evidence="4" id="KW-1185">Reference proteome</keyword>
<keyword evidence="2" id="KW-1133">Transmembrane helix</keyword>
<organism evidence="4">
    <name type="scientific">Chlorella variabilis</name>
    <name type="common">Green alga</name>
    <dbReference type="NCBI Taxonomy" id="554065"/>
    <lineage>
        <taxon>Eukaryota</taxon>
        <taxon>Viridiplantae</taxon>
        <taxon>Chlorophyta</taxon>
        <taxon>core chlorophytes</taxon>
        <taxon>Trebouxiophyceae</taxon>
        <taxon>Chlorellales</taxon>
        <taxon>Chlorellaceae</taxon>
        <taxon>Chlorella clade</taxon>
        <taxon>Chlorella</taxon>
    </lineage>
</organism>
<sequence length="495" mass="53336">MSTHEHGAQSGSKALGPTPLLSGAANQAKQLKSRFNSWERFCEAHPQARVAIAVQSGYSHEIKFFCHSIVFWEEFKDFFTERCAAAGSRSERSRLKGELGKAGIDFSKFLALAIDLWKAEGVISQLQADVMIKLATGTAFDTDGCAALTAVGARRKVAGMARPSSTVAPTRTTPATSHEADDEPGDFTSPLRQAAAGTAAAVEEAEQEASDSSELPITRRLSQKRSRQRLDDDSDDEPSTAAAVAASYPANKRARRTRNPTEKMAESLQQATQLSCSKRNCLTSSTSSSLVLLTGAVGTQLIWRGCTVIMGRPCVLHSHTGNLVFIAVISAVTATKLNTGPECYLNLLPGQVCDFVYVSSGMCGLFALIVALGAFISLRSSANSAAGFLPSIYGSLSLFTAFWWMVAAITFTKRGQQADDDGLEYGSARTTVIALLWIEAVLAFLSFALVVYDRVLFRRFRLTVSKTKSLLDLEDQAEFKKAYVHTQALGATPVV</sequence>
<keyword evidence="2" id="KW-0472">Membrane</keyword>
<feature type="transmembrane region" description="Helical" evidence="2">
    <location>
        <begin position="388"/>
        <end position="411"/>
    </location>
</feature>
<accession>E1Z6Y9</accession>
<feature type="compositionally biased region" description="Polar residues" evidence="1">
    <location>
        <begin position="163"/>
        <end position="176"/>
    </location>
</feature>
<feature type="transmembrane region" description="Helical" evidence="2">
    <location>
        <begin position="355"/>
        <end position="376"/>
    </location>
</feature>
<dbReference type="Proteomes" id="UP000008141">
    <property type="component" value="Unassembled WGS sequence"/>
</dbReference>